<dbReference type="InterPro" id="IPR020084">
    <property type="entry name" value="NUDIX_hydrolase_CS"/>
</dbReference>
<dbReference type="Pfam" id="PF00293">
    <property type="entry name" value="NUDIX"/>
    <property type="match status" value="1"/>
</dbReference>
<dbReference type="CDD" id="cd18873">
    <property type="entry name" value="NUDIX_NadM_like"/>
    <property type="match status" value="1"/>
</dbReference>
<accession>A0A9D1AHP9</accession>
<dbReference type="Proteomes" id="UP000886749">
    <property type="component" value="Unassembled WGS sequence"/>
</dbReference>
<dbReference type="PROSITE" id="PS51462">
    <property type="entry name" value="NUDIX"/>
    <property type="match status" value="1"/>
</dbReference>
<dbReference type="Gene3D" id="3.90.79.10">
    <property type="entry name" value="Nucleoside Triphosphate Pyrophosphohydrolase"/>
    <property type="match status" value="1"/>
</dbReference>
<dbReference type="PROSITE" id="PS00893">
    <property type="entry name" value="NUDIX_BOX"/>
    <property type="match status" value="1"/>
</dbReference>
<evidence type="ECO:0000256" key="1">
    <source>
        <dbReference type="ARBA" id="ARBA00022801"/>
    </source>
</evidence>
<dbReference type="InterPro" id="IPR020476">
    <property type="entry name" value="Nudix_hydrolase"/>
</dbReference>
<evidence type="ECO:0000256" key="2">
    <source>
        <dbReference type="RuleBase" id="RU003476"/>
    </source>
</evidence>
<dbReference type="EMBL" id="DVGY01000002">
    <property type="protein sequence ID" value="HIR40204.1"/>
    <property type="molecule type" value="Genomic_DNA"/>
</dbReference>
<keyword evidence="1 2" id="KW-0378">Hydrolase</keyword>
<dbReference type="InterPro" id="IPR000086">
    <property type="entry name" value="NUDIX_hydrolase_dom"/>
</dbReference>
<gene>
    <name evidence="4" type="ORF">IAB36_00030</name>
</gene>
<comment type="similarity">
    <text evidence="2">Belongs to the Nudix hydrolase family.</text>
</comment>
<dbReference type="GO" id="GO:0016787">
    <property type="term" value="F:hydrolase activity"/>
    <property type="evidence" value="ECO:0007669"/>
    <property type="project" value="UniProtKB-KW"/>
</dbReference>
<dbReference type="PANTHER" id="PTHR43736:SF4">
    <property type="entry name" value="SLR1690 PROTEIN"/>
    <property type="match status" value="1"/>
</dbReference>
<organism evidence="4 5">
    <name type="scientific">Candidatus Egerieicola pullicola</name>
    <dbReference type="NCBI Taxonomy" id="2840775"/>
    <lineage>
        <taxon>Bacteria</taxon>
        <taxon>Bacillati</taxon>
        <taxon>Bacillota</taxon>
        <taxon>Clostridia</taxon>
        <taxon>Eubacteriales</taxon>
        <taxon>Oscillospiraceae</taxon>
        <taxon>Oscillospiraceae incertae sedis</taxon>
        <taxon>Candidatus Egerieicola</taxon>
    </lineage>
</organism>
<evidence type="ECO:0000313" key="5">
    <source>
        <dbReference type="Proteomes" id="UP000886749"/>
    </source>
</evidence>
<dbReference type="PRINTS" id="PR00502">
    <property type="entry name" value="NUDIXFAMILY"/>
</dbReference>
<sequence length="224" mass="24882">MELRDKNGLTEAEFLAAYRPGDYPRPSVTVDILLFLKPKTGLPKLLLVRRGGHPCLGMWALPGGFVNPDENTEAAVLRELEEETGLSGLLPTQLYFFSDPRRDPRTWVMSCAYLAVVEGDTLPAVAGDDADDAALFSLEYLDVTQSSRMEGETTVMESEHVIRLTGPETLTARVKLIQESAGRMQRQTVVELDNQGIAFDHPKFITRAMEFLRTHPEYGIAVGE</sequence>
<evidence type="ECO:0000259" key="3">
    <source>
        <dbReference type="PROSITE" id="PS51462"/>
    </source>
</evidence>
<dbReference type="SUPFAM" id="SSF55811">
    <property type="entry name" value="Nudix"/>
    <property type="match status" value="1"/>
</dbReference>
<reference evidence="4" key="2">
    <citation type="journal article" date="2021" name="PeerJ">
        <title>Extensive microbial diversity within the chicken gut microbiome revealed by metagenomics and culture.</title>
        <authorList>
            <person name="Gilroy R."/>
            <person name="Ravi A."/>
            <person name="Getino M."/>
            <person name="Pursley I."/>
            <person name="Horton D.L."/>
            <person name="Alikhan N.F."/>
            <person name="Baker D."/>
            <person name="Gharbi K."/>
            <person name="Hall N."/>
            <person name="Watson M."/>
            <person name="Adriaenssens E.M."/>
            <person name="Foster-Nyarko E."/>
            <person name="Jarju S."/>
            <person name="Secka A."/>
            <person name="Antonio M."/>
            <person name="Oren A."/>
            <person name="Chaudhuri R.R."/>
            <person name="La Ragione R."/>
            <person name="Hildebrand F."/>
            <person name="Pallen M.J."/>
        </authorList>
    </citation>
    <scope>NUCLEOTIDE SEQUENCE</scope>
    <source>
        <strain evidence="4">CHK184-25365</strain>
    </source>
</reference>
<evidence type="ECO:0000313" key="4">
    <source>
        <dbReference type="EMBL" id="HIR40204.1"/>
    </source>
</evidence>
<proteinExistence type="inferred from homology"/>
<dbReference type="PANTHER" id="PTHR43736">
    <property type="entry name" value="ADP-RIBOSE PYROPHOSPHATASE"/>
    <property type="match status" value="1"/>
</dbReference>
<feature type="domain" description="Nudix hydrolase" evidence="3">
    <location>
        <begin position="25"/>
        <end position="157"/>
    </location>
</feature>
<comment type="caution">
    <text evidence="4">The sequence shown here is derived from an EMBL/GenBank/DDBJ whole genome shotgun (WGS) entry which is preliminary data.</text>
</comment>
<dbReference type="InterPro" id="IPR015797">
    <property type="entry name" value="NUDIX_hydrolase-like_dom_sf"/>
</dbReference>
<name>A0A9D1AHP9_9FIRM</name>
<reference evidence="4" key="1">
    <citation type="submission" date="2020-10" db="EMBL/GenBank/DDBJ databases">
        <authorList>
            <person name="Gilroy R."/>
        </authorList>
    </citation>
    <scope>NUCLEOTIDE SEQUENCE</scope>
    <source>
        <strain evidence="4">CHK184-25365</strain>
    </source>
</reference>
<protein>
    <submittedName>
        <fullName evidence="4">NUDIX hydrolase</fullName>
    </submittedName>
</protein>
<dbReference type="AlphaFoldDB" id="A0A9D1AHP9"/>